<dbReference type="GO" id="GO:0005737">
    <property type="term" value="C:cytoplasm"/>
    <property type="evidence" value="ECO:0007669"/>
    <property type="project" value="TreeGrafter"/>
</dbReference>
<keyword evidence="3 6" id="KW-0547">Nucleotide-binding</keyword>
<dbReference type="SMART" id="SM00220">
    <property type="entry name" value="S_TKc"/>
    <property type="match status" value="1"/>
</dbReference>
<feature type="compositionally biased region" description="Polar residues" evidence="7">
    <location>
        <begin position="167"/>
        <end position="178"/>
    </location>
</feature>
<dbReference type="Gene3D" id="3.30.200.20">
    <property type="entry name" value="Phosphorylase Kinase, domain 1"/>
    <property type="match status" value="1"/>
</dbReference>
<dbReference type="InterPro" id="IPR050494">
    <property type="entry name" value="Ser_Thr_dual-spec_kinase"/>
</dbReference>
<dbReference type="GO" id="GO:0003677">
    <property type="term" value="F:DNA binding"/>
    <property type="evidence" value="ECO:0007669"/>
    <property type="project" value="UniProtKB-KW"/>
</dbReference>
<keyword evidence="10" id="KW-1185">Reference proteome</keyword>
<dbReference type="Proteomes" id="UP000887116">
    <property type="component" value="Unassembled WGS sequence"/>
</dbReference>
<evidence type="ECO:0000313" key="10">
    <source>
        <dbReference type="Proteomes" id="UP000887116"/>
    </source>
</evidence>
<feature type="region of interest" description="Disordered" evidence="7">
    <location>
        <begin position="149"/>
        <end position="223"/>
    </location>
</feature>
<protein>
    <submittedName>
        <fullName evidence="9">Homeodomain-interacting protein kinase 2</fullName>
    </submittedName>
</protein>
<keyword evidence="1" id="KW-0723">Serine/threonine-protein kinase</keyword>
<dbReference type="InterPro" id="IPR011009">
    <property type="entry name" value="Kinase-like_dom_sf"/>
</dbReference>
<evidence type="ECO:0000256" key="1">
    <source>
        <dbReference type="ARBA" id="ARBA00022527"/>
    </source>
</evidence>
<dbReference type="GO" id="GO:0005524">
    <property type="term" value="F:ATP binding"/>
    <property type="evidence" value="ECO:0007669"/>
    <property type="project" value="UniProtKB-UniRule"/>
</dbReference>
<evidence type="ECO:0000256" key="2">
    <source>
        <dbReference type="ARBA" id="ARBA00022679"/>
    </source>
</evidence>
<keyword evidence="2" id="KW-0808">Transferase</keyword>
<dbReference type="GO" id="GO:0005634">
    <property type="term" value="C:nucleus"/>
    <property type="evidence" value="ECO:0007669"/>
    <property type="project" value="TreeGrafter"/>
</dbReference>
<dbReference type="PROSITE" id="PS00107">
    <property type="entry name" value="PROTEIN_KINASE_ATP"/>
    <property type="match status" value="1"/>
</dbReference>
<dbReference type="GO" id="GO:0004674">
    <property type="term" value="F:protein serine/threonine kinase activity"/>
    <property type="evidence" value="ECO:0007669"/>
    <property type="project" value="UniProtKB-KW"/>
</dbReference>
<dbReference type="PANTHER" id="PTHR24058">
    <property type="entry name" value="DUAL SPECIFICITY PROTEIN KINASE"/>
    <property type="match status" value="1"/>
</dbReference>
<dbReference type="SUPFAM" id="SSF56112">
    <property type="entry name" value="Protein kinase-like (PK-like)"/>
    <property type="match status" value="1"/>
</dbReference>
<evidence type="ECO:0000259" key="8">
    <source>
        <dbReference type="PROSITE" id="PS50011"/>
    </source>
</evidence>
<dbReference type="AlphaFoldDB" id="A0A8X6KCR5"/>
<feature type="domain" description="Protein kinase" evidence="8">
    <location>
        <begin position="241"/>
        <end position="361"/>
    </location>
</feature>
<dbReference type="EMBL" id="BMAO01000773">
    <property type="protein sequence ID" value="GFQ69106.1"/>
    <property type="molecule type" value="Genomic_DNA"/>
</dbReference>
<sequence length="361" mass="40896">MENRSIFCRIEDLIKKSSIFRNVSELAQSSYNSLWEGMNYITSQRASSRSCVEYGNPHQDNDITSTSNFADVGVLNYVVEASSNSSIASFPASSTSARSKANAQIPVIPNVLRSGTRLHDGYQHRYSLKRKADNALDALPVILVQSRDNQGIDNQSHSQRVQVQRSNDVQNQQQASQLQKHEGEQNHHQSTQRLQFHKHRPKNSSNGNGVFQNSTKTSSSGGEGDYHLVQHEVLYSANYQYEVLEFLGRGTFGQVVKCWKKGTNDIVAIKILKNHPSYARQGQIEVGILTRLSQEDADEYNFVRAFECFTHKSHTCLVFEMLEQNLYDFLKQNKFSPLALKCIRPILIQVLTALLKLKVRI</sequence>
<dbReference type="PROSITE" id="PS50011">
    <property type="entry name" value="PROTEIN_KINASE_DOM"/>
    <property type="match status" value="1"/>
</dbReference>
<keyword evidence="5 6" id="KW-0067">ATP-binding</keyword>
<feature type="compositionally biased region" description="Polar residues" evidence="7">
    <location>
        <begin position="203"/>
        <end position="220"/>
    </location>
</feature>
<evidence type="ECO:0000256" key="6">
    <source>
        <dbReference type="PROSITE-ProRule" id="PRU10141"/>
    </source>
</evidence>
<accession>A0A8X6KCR5</accession>
<dbReference type="PANTHER" id="PTHR24058:SF17">
    <property type="entry name" value="HOMEODOMAIN INTERACTING PROTEIN KINASE, ISOFORM D"/>
    <property type="match status" value="1"/>
</dbReference>
<feature type="binding site" evidence="6">
    <location>
        <position position="270"/>
    </location>
    <ligand>
        <name>ATP</name>
        <dbReference type="ChEBI" id="CHEBI:30616"/>
    </ligand>
</feature>
<dbReference type="InterPro" id="IPR017441">
    <property type="entry name" value="Protein_kinase_ATP_BS"/>
</dbReference>
<dbReference type="GO" id="GO:0004713">
    <property type="term" value="F:protein tyrosine kinase activity"/>
    <property type="evidence" value="ECO:0007669"/>
    <property type="project" value="TreeGrafter"/>
</dbReference>
<evidence type="ECO:0000256" key="7">
    <source>
        <dbReference type="SAM" id="MobiDB-lite"/>
    </source>
</evidence>
<proteinExistence type="predicted"/>
<evidence type="ECO:0000256" key="3">
    <source>
        <dbReference type="ARBA" id="ARBA00022741"/>
    </source>
</evidence>
<comment type="caution">
    <text evidence="9">The sequence shown here is derived from an EMBL/GenBank/DDBJ whole genome shotgun (WGS) entry which is preliminary data.</text>
</comment>
<evidence type="ECO:0000256" key="4">
    <source>
        <dbReference type="ARBA" id="ARBA00022777"/>
    </source>
</evidence>
<evidence type="ECO:0000256" key="5">
    <source>
        <dbReference type="ARBA" id="ARBA00022840"/>
    </source>
</evidence>
<reference evidence="9" key="1">
    <citation type="submission" date="2020-07" db="EMBL/GenBank/DDBJ databases">
        <title>Multicomponent nature underlies the extraordinary mechanical properties of spider dragline silk.</title>
        <authorList>
            <person name="Kono N."/>
            <person name="Nakamura H."/>
            <person name="Mori M."/>
            <person name="Yoshida Y."/>
            <person name="Ohtoshi R."/>
            <person name="Malay A.D."/>
            <person name="Moran D.A.P."/>
            <person name="Tomita M."/>
            <person name="Numata K."/>
            <person name="Arakawa K."/>
        </authorList>
    </citation>
    <scope>NUCLEOTIDE SEQUENCE</scope>
</reference>
<keyword evidence="4 9" id="KW-0418">Kinase</keyword>
<dbReference type="InterPro" id="IPR000719">
    <property type="entry name" value="Prot_kinase_dom"/>
</dbReference>
<name>A0A8X6KCR5_TRICU</name>
<keyword evidence="9" id="KW-0371">Homeobox</keyword>
<feature type="compositionally biased region" description="Low complexity" evidence="7">
    <location>
        <begin position="155"/>
        <end position="166"/>
    </location>
</feature>
<dbReference type="Pfam" id="PF00069">
    <property type="entry name" value="Pkinase"/>
    <property type="match status" value="1"/>
</dbReference>
<evidence type="ECO:0000313" key="9">
    <source>
        <dbReference type="EMBL" id="GFQ69106.1"/>
    </source>
</evidence>
<dbReference type="FunFam" id="3.30.200.20:FF:000022">
    <property type="entry name" value="Homeodomain-interacting protein kinase 2 isoform 1"/>
    <property type="match status" value="1"/>
</dbReference>
<gene>
    <name evidence="9" type="primary">HIPK2</name>
    <name evidence="9" type="ORF">TNCT_18051</name>
</gene>
<dbReference type="OrthoDB" id="6423497at2759"/>
<keyword evidence="9" id="KW-0238">DNA-binding</keyword>
<organism evidence="9 10">
    <name type="scientific">Trichonephila clavata</name>
    <name type="common">Joro spider</name>
    <name type="synonym">Nephila clavata</name>
    <dbReference type="NCBI Taxonomy" id="2740835"/>
    <lineage>
        <taxon>Eukaryota</taxon>
        <taxon>Metazoa</taxon>
        <taxon>Ecdysozoa</taxon>
        <taxon>Arthropoda</taxon>
        <taxon>Chelicerata</taxon>
        <taxon>Arachnida</taxon>
        <taxon>Araneae</taxon>
        <taxon>Araneomorphae</taxon>
        <taxon>Entelegynae</taxon>
        <taxon>Araneoidea</taxon>
        <taxon>Nephilidae</taxon>
        <taxon>Trichonephila</taxon>
    </lineage>
</organism>